<reference evidence="2 3" key="1">
    <citation type="journal article" date="2018" name="PLoS ONE">
        <title>The draft genome of Kipferlia bialata reveals reductive genome evolution in fornicate parasites.</title>
        <authorList>
            <person name="Tanifuji G."/>
            <person name="Takabayashi S."/>
            <person name="Kume K."/>
            <person name="Takagi M."/>
            <person name="Nakayama T."/>
            <person name="Kamikawa R."/>
            <person name="Inagaki Y."/>
            <person name="Hashimoto T."/>
        </authorList>
    </citation>
    <scope>NUCLEOTIDE SEQUENCE [LARGE SCALE GENOMIC DNA]</scope>
    <source>
        <strain evidence="2">NY0173</strain>
    </source>
</reference>
<feature type="region of interest" description="Disordered" evidence="1">
    <location>
        <begin position="190"/>
        <end position="219"/>
    </location>
</feature>
<protein>
    <submittedName>
        <fullName evidence="2">Uncharacterized protein</fullName>
    </submittedName>
</protein>
<evidence type="ECO:0000256" key="1">
    <source>
        <dbReference type="SAM" id="MobiDB-lite"/>
    </source>
</evidence>
<keyword evidence="3" id="KW-1185">Reference proteome</keyword>
<proteinExistence type="predicted"/>
<dbReference type="Proteomes" id="UP000265618">
    <property type="component" value="Unassembled WGS sequence"/>
</dbReference>
<accession>A0A9K3CYZ2</accession>
<feature type="region of interest" description="Disordered" evidence="1">
    <location>
        <begin position="258"/>
        <end position="299"/>
    </location>
</feature>
<dbReference type="AlphaFoldDB" id="A0A9K3CYZ2"/>
<organism evidence="2 3">
    <name type="scientific">Kipferlia bialata</name>
    <dbReference type="NCBI Taxonomy" id="797122"/>
    <lineage>
        <taxon>Eukaryota</taxon>
        <taxon>Metamonada</taxon>
        <taxon>Carpediemonas-like organisms</taxon>
        <taxon>Kipferlia</taxon>
    </lineage>
</organism>
<name>A0A9K3CYZ2_9EUKA</name>
<feature type="compositionally biased region" description="Basic and acidic residues" evidence="1">
    <location>
        <begin position="258"/>
        <end position="270"/>
    </location>
</feature>
<feature type="compositionally biased region" description="Polar residues" evidence="1">
    <location>
        <begin position="190"/>
        <end position="201"/>
    </location>
</feature>
<dbReference type="EMBL" id="BDIP01002007">
    <property type="protein sequence ID" value="GIQ85562.1"/>
    <property type="molecule type" value="Genomic_DNA"/>
</dbReference>
<feature type="region of interest" description="Disordered" evidence="1">
    <location>
        <begin position="106"/>
        <end position="161"/>
    </location>
</feature>
<sequence length="477" mass="51785">MSHEDCLIISWLSEDRAIPGLTVDSPVTSLVTPAVIVALLESVAEVDAAFAHVPTDNTADILGFLRGLEGFPVVDDTFFFNPSRAEALSVLGWFYTRIEGLDISSSESEGGDIQYEESDVHSDHTEQSDSEASYLMIGQDRDSYSDRSDRDSGMEDGYGGYPADHSSTLGLGLESSAFTHSALDLRTSHSIRGSAHSSPVRDSQRDSVSGDGQGSLPHSARTLSMMGAELRQMRDERDHVQALHTECQAQLEQSRLEVARAKDSDARSRNALEQSEAETERLSLSLSSLSQEREQERERARQVRAEARGAMAQAAEAAETIERLRQEVSEERTLRRRAEAARADTLRRTGQARNTAEAAYVRASEAEEAAGRGLALLAEAQSMIAAYVEADTAEEGERERCSRGVQTPVTAVDGHVHACTHPMDYGEDETECVSHGTEADTPLPVDAPPPSLWDMAPLVACSILACGVVLYQLASLT</sequence>
<evidence type="ECO:0000313" key="3">
    <source>
        <dbReference type="Proteomes" id="UP000265618"/>
    </source>
</evidence>
<feature type="compositionally biased region" description="Basic and acidic residues" evidence="1">
    <location>
        <begin position="139"/>
        <end position="153"/>
    </location>
</feature>
<evidence type="ECO:0000313" key="2">
    <source>
        <dbReference type="EMBL" id="GIQ85562.1"/>
    </source>
</evidence>
<comment type="caution">
    <text evidence="2">The sequence shown here is derived from an EMBL/GenBank/DDBJ whole genome shotgun (WGS) entry which is preliminary data.</text>
</comment>
<feature type="compositionally biased region" description="Basic and acidic residues" evidence="1">
    <location>
        <begin position="118"/>
        <end position="127"/>
    </location>
</feature>
<gene>
    <name evidence="2" type="ORF">KIPB_007251</name>
</gene>